<evidence type="ECO:0000313" key="2">
    <source>
        <dbReference type="EMBL" id="RKP50043.1"/>
    </source>
</evidence>
<reference evidence="2 3" key="1">
    <citation type="submission" date="2018-10" db="EMBL/GenBank/DDBJ databases">
        <title>Cohnella sp. M2MS4P-1, whole genome shotgun sequence.</title>
        <authorList>
            <person name="Tuo L."/>
        </authorList>
    </citation>
    <scope>NUCLEOTIDE SEQUENCE [LARGE SCALE GENOMIC DNA]</scope>
    <source>
        <strain evidence="2 3">M2MS4P-1</strain>
    </source>
</reference>
<sequence length="282" mass="30775">MPQRKSEISPATLARFVLVAALLCVGLSAASPAAVVSAAEVELTATVQAAFDKTVDKADSVTAAKLKGLYADLGALLREDQELEAKIKALHYRNEEAILALRKQIRDIDADKLGKLETQVRQAKNRYQPLFDTYAELNKKIAMAKPLKNKNLNALLRAQADAMKLPVQYAREDIRVKNAALQAAKKATSATIKSARDSLAATEPLKVQVKSQRSAAALPRASLSPVWKNFKLATKNSETKGTLDALGTLVVLARQIAEQQRKIYALEVKIGETIAQTRTRYV</sequence>
<protein>
    <submittedName>
        <fullName evidence="2">Uncharacterized protein</fullName>
    </submittedName>
</protein>
<feature type="chain" id="PRO_5039715072" evidence="1">
    <location>
        <begin position="34"/>
        <end position="282"/>
    </location>
</feature>
<comment type="caution">
    <text evidence="2">The sequence shown here is derived from an EMBL/GenBank/DDBJ whole genome shotgun (WGS) entry which is preliminary data.</text>
</comment>
<feature type="signal peptide" evidence="1">
    <location>
        <begin position="1"/>
        <end position="33"/>
    </location>
</feature>
<gene>
    <name evidence="2" type="ORF">D7Z26_19710</name>
</gene>
<evidence type="ECO:0000256" key="1">
    <source>
        <dbReference type="SAM" id="SignalP"/>
    </source>
</evidence>
<dbReference type="OrthoDB" id="2679013at2"/>
<name>A0A494XR86_9BACL</name>
<dbReference type="RefSeq" id="WP_120978727.1">
    <property type="nucleotide sequence ID" value="NZ_RBZM01000008.1"/>
</dbReference>
<dbReference type="EMBL" id="RBZM01000008">
    <property type="protein sequence ID" value="RKP50043.1"/>
    <property type="molecule type" value="Genomic_DNA"/>
</dbReference>
<evidence type="ECO:0000313" key="3">
    <source>
        <dbReference type="Proteomes" id="UP000282076"/>
    </source>
</evidence>
<proteinExistence type="predicted"/>
<keyword evidence="3" id="KW-1185">Reference proteome</keyword>
<organism evidence="2 3">
    <name type="scientific">Cohnella endophytica</name>
    <dbReference type="NCBI Taxonomy" id="2419778"/>
    <lineage>
        <taxon>Bacteria</taxon>
        <taxon>Bacillati</taxon>
        <taxon>Bacillota</taxon>
        <taxon>Bacilli</taxon>
        <taxon>Bacillales</taxon>
        <taxon>Paenibacillaceae</taxon>
        <taxon>Cohnella</taxon>
    </lineage>
</organism>
<keyword evidence="1" id="KW-0732">Signal</keyword>
<dbReference type="AlphaFoldDB" id="A0A494XR86"/>
<accession>A0A494XR86</accession>
<dbReference type="Proteomes" id="UP000282076">
    <property type="component" value="Unassembled WGS sequence"/>
</dbReference>